<dbReference type="InterPro" id="IPR048561">
    <property type="entry name" value="Dab_PTB"/>
</dbReference>
<evidence type="ECO:0000256" key="8">
    <source>
        <dbReference type="ARBA" id="ARBA00022553"/>
    </source>
</evidence>
<keyword evidence="9" id="KW-0221">Differentiation</keyword>
<dbReference type="GO" id="GO:0005576">
    <property type="term" value="C:extracellular region"/>
    <property type="evidence" value="ECO:0007669"/>
    <property type="project" value="UniProtKB-SubCell"/>
</dbReference>
<dbReference type="InterPro" id="IPR006020">
    <property type="entry name" value="PTB/PI_dom"/>
</dbReference>
<dbReference type="InterPro" id="IPR020864">
    <property type="entry name" value="MACPF"/>
</dbReference>
<dbReference type="SMART" id="SM00457">
    <property type="entry name" value="MACPF"/>
    <property type="match status" value="1"/>
</dbReference>
<dbReference type="PROSITE" id="PS50092">
    <property type="entry name" value="TSP1"/>
    <property type="match status" value="2"/>
</dbReference>
<feature type="compositionally biased region" description="Basic and acidic residues" evidence="14">
    <location>
        <begin position="15"/>
        <end position="28"/>
    </location>
</feature>
<evidence type="ECO:0000313" key="18">
    <source>
        <dbReference type="RefSeq" id="XP_042559635.1"/>
    </source>
</evidence>
<accession>A0A8M1KAY4</accession>
<dbReference type="GO" id="GO:0005579">
    <property type="term" value="C:membrane attack complex"/>
    <property type="evidence" value="ECO:0007669"/>
    <property type="project" value="TreeGrafter"/>
</dbReference>
<keyword evidence="17" id="KW-1185">Reference proteome</keyword>
<name>A0A8M1KAY4_CLUHA</name>
<dbReference type="AlphaFoldDB" id="A0A8M1KAY4"/>
<comment type="subcellular location">
    <subcellularLocation>
        <location evidence="2">Cytoplasm</location>
    </subcellularLocation>
    <subcellularLocation>
        <location evidence="1">Membrane</location>
    </subcellularLocation>
    <subcellularLocation>
        <location evidence="3">Secreted</location>
    </subcellularLocation>
</comment>
<dbReference type="GO" id="GO:0031640">
    <property type="term" value="P:killing of cells of another organism"/>
    <property type="evidence" value="ECO:0007669"/>
    <property type="project" value="UniProtKB-KW"/>
</dbReference>
<feature type="disulfide bond" evidence="13">
    <location>
        <begin position="747"/>
        <end position="762"/>
    </location>
</feature>
<dbReference type="GO" id="GO:0006956">
    <property type="term" value="P:complement activation"/>
    <property type="evidence" value="ECO:0007669"/>
    <property type="project" value="TreeGrafter"/>
</dbReference>
<dbReference type="InterPro" id="IPR048831">
    <property type="entry name" value="C8A_B_C6_EGF-like"/>
</dbReference>
<evidence type="ECO:0000256" key="7">
    <source>
        <dbReference type="ARBA" id="ARBA00022525"/>
    </source>
</evidence>
<dbReference type="PROSITE" id="PS01209">
    <property type="entry name" value="LDLRA_1"/>
    <property type="match status" value="1"/>
</dbReference>
<dbReference type="FunFam" id="2.30.29.30:FF:000035">
    <property type="entry name" value="Disabled homolog 2 isoform 1"/>
    <property type="match status" value="1"/>
</dbReference>
<dbReference type="InterPro" id="IPR000884">
    <property type="entry name" value="TSP1_rpt"/>
</dbReference>
<evidence type="ECO:0000256" key="6">
    <source>
        <dbReference type="ARBA" id="ARBA00022490"/>
    </source>
</evidence>
<dbReference type="SMART" id="SM00192">
    <property type="entry name" value="LDLa"/>
    <property type="match status" value="1"/>
</dbReference>
<keyword evidence="6" id="KW-0963">Cytoplasm</keyword>
<dbReference type="Pfam" id="PF00640">
    <property type="entry name" value="PID"/>
    <property type="match status" value="1"/>
</dbReference>
<feature type="domain" description="PID" evidence="15">
    <location>
        <begin position="37"/>
        <end position="169"/>
    </location>
</feature>
<dbReference type="Pfam" id="PF00057">
    <property type="entry name" value="Ldl_recept_a"/>
    <property type="match status" value="1"/>
</dbReference>
<keyword evidence="7" id="KW-0964">Secreted</keyword>
<dbReference type="PANTHER" id="PTHR45742">
    <property type="entry name" value="COMPLEMENT COMPONENT C6"/>
    <property type="match status" value="1"/>
</dbReference>
<evidence type="ECO:0000259" key="15">
    <source>
        <dbReference type="PROSITE" id="PS01179"/>
    </source>
</evidence>
<keyword evidence="10" id="KW-0204">Cytolysis</keyword>
<dbReference type="SMART" id="SM00462">
    <property type="entry name" value="PTB"/>
    <property type="match status" value="1"/>
</dbReference>
<protein>
    <submittedName>
        <fullName evidence="18">Uncharacterized protein LOC105898377</fullName>
    </submittedName>
</protein>
<feature type="region of interest" description="Disordered" evidence="14">
    <location>
        <begin position="468"/>
        <end position="545"/>
    </location>
</feature>
<dbReference type="GeneID" id="105898377"/>
<evidence type="ECO:0000256" key="12">
    <source>
        <dbReference type="ARBA" id="ARBA00023157"/>
    </source>
</evidence>
<evidence type="ECO:0000256" key="2">
    <source>
        <dbReference type="ARBA" id="ARBA00004496"/>
    </source>
</evidence>
<dbReference type="Pfam" id="PF21792">
    <property type="entry name" value="DAB2_SBM"/>
    <property type="match status" value="1"/>
</dbReference>
<feature type="domain" description="MACPF" evidence="16">
    <location>
        <begin position="765"/>
        <end position="1111"/>
    </location>
</feature>
<dbReference type="SMART" id="SM00209">
    <property type="entry name" value="TSP1"/>
    <property type="match status" value="2"/>
</dbReference>
<dbReference type="SMR" id="A0A8M1KAY4"/>
<organism evidence="17 18">
    <name type="scientific">Clupea harengus</name>
    <name type="common">Atlantic herring</name>
    <dbReference type="NCBI Taxonomy" id="7950"/>
    <lineage>
        <taxon>Eukaryota</taxon>
        <taxon>Metazoa</taxon>
        <taxon>Chordata</taxon>
        <taxon>Craniata</taxon>
        <taxon>Vertebrata</taxon>
        <taxon>Euteleostomi</taxon>
        <taxon>Actinopterygii</taxon>
        <taxon>Neopterygii</taxon>
        <taxon>Teleostei</taxon>
        <taxon>Clupei</taxon>
        <taxon>Clupeiformes</taxon>
        <taxon>Clupeoidei</taxon>
        <taxon>Clupeidae</taxon>
        <taxon>Clupea</taxon>
    </lineage>
</organism>
<dbReference type="Proteomes" id="UP000515152">
    <property type="component" value="Chromosome 25"/>
</dbReference>
<evidence type="ECO:0000256" key="10">
    <source>
        <dbReference type="ARBA" id="ARBA00022852"/>
    </source>
</evidence>
<dbReference type="KEGG" id="char:105898377"/>
<evidence type="ECO:0000256" key="9">
    <source>
        <dbReference type="ARBA" id="ARBA00022782"/>
    </source>
</evidence>
<evidence type="ECO:0000256" key="4">
    <source>
        <dbReference type="ARBA" id="ARBA00009214"/>
    </source>
</evidence>
<sequence length="1195" mass="130917">MSTEAEVQPGGKPSVRKETRRRGQDRSEAGLIKRFRGDGVRYKAKLIGIDEVTAARGDKLCQDSMMKLKGIAASARSKGEHKLRVFLTVSFGGIKIYDERNGVLQHHHAVHEISYIAKDTRDHRAFGYVCGKEGNHKFVAIKTGHSAEPLIIDLRDLFTLVYDIKQREEVEKKAQRDKHCEQAVYQTILEDDVEDPVYQYIVFEAGHEPLHGPHTEESVYQVPTGQQKEGIYDVPKRQLMTNINQFDLFGDMATPPDILSMPASPANTLDPNRGRRQRPLPSELFTHFSPPAVPSGYMTMGAVQAAQWAQQSFAAQAPLAFGVQGPLQVAQVLPGGQPVIWGQANLFHSPATGQQQWAFVPAQTVGMSGHPLPAAVLQGLVPIAAMRSHSCEPSTAPSSTMASPQHTVDARLQHGTTRDAMSEGLAGVQFPLAGGVLAGAEQSDVASASQAAISQEGDDSCADLDLSQMTLTPGSTSSPSTSDSSPTPASKQTPPAQGEEPPTEQSPFKAGACPTPSTAEELGACASGPCSAETPTQPPVEQSNTTTCDSWMQVSCRLQTLSCTLTNIDCVDRGYANCRNSVTHIYRHTHTHTYTNKHRGDQFQFLPLFQLIDMLSVSSIKSSLKGHPLDVWLRSFLLCSVVVVTVGSDEARRRESRSLSSGSRESPVDCALSEWSTWTRCDPCHLKRYRYAKLLQPSQFGGEPCNALGREEESCTPPSRFKCTSAPLCQGFVCAITGRCVLEGLRCNGDDDCGDGSDEKGCAKVFRACREEAEEYWGIENLAKGMNVLNSRLEGLVLDNRYYAGGCLPHYIQDVRFRKPFNLQHYIFETKGSYDFRLETHESYSEYMKNSTRLSTSQTSVSFGINIPGVFEFGFNYAESKYKKTVQRIRRLSGTTHSFLSAHSQVELARYALKADGLMLHPDFAGRLRALPLEYTYGEYRQIYSDFGTHYITEATLGGEYDLTIIINKQKLVASGYDLTDTKRCVEAGLKLGVNIQGVYVSVGASGGSCKGLLTEMGEHKGTDSFVEDFVAVVKGGDSESITQLASKHLPTSKLMQQWGEAVYYNPDFIRTKMLPLYELMTSRDFTDGPTLKRNLRRALAEYLAEASSCRCAPCQNNGVAVLKGTRCECVCPLGVSGVSCEVTERSNMGVDGNWSCWSSWSSNSGGIQRRTRQCTNPAPANGGVTCQGPHEETT</sequence>
<gene>
    <name evidence="18" type="primary">LOC105898377</name>
</gene>
<dbReference type="GO" id="GO:0005737">
    <property type="term" value="C:cytoplasm"/>
    <property type="evidence" value="ECO:0007669"/>
    <property type="project" value="UniProtKB-SubCell"/>
</dbReference>
<feature type="compositionally biased region" description="Polar residues" evidence="14">
    <location>
        <begin position="533"/>
        <end position="545"/>
    </location>
</feature>
<dbReference type="OrthoDB" id="6150863at2759"/>
<dbReference type="GO" id="GO:0030154">
    <property type="term" value="P:cell differentiation"/>
    <property type="evidence" value="ECO:0007669"/>
    <property type="project" value="UniProtKB-KW"/>
</dbReference>
<keyword evidence="8" id="KW-0597">Phosphoprotein</keyword>
<evidence type="ECO:0000256" key="3">
    <source>
        <dbReference type="ARBA" id="ARBA00004613"/>
    </source>
</evidence>
<feature type="region of interest" description="Disordered" evidence="14">
    <location>
        <begin position="1"/>
        <end position="28"/>
    </location>
</feature>
<comment type="similarity">
    <text evidence="4">Belongs to the complement C6/C7/C8/C9 family.</text>
</comment>
<evidence type="ECO:0000256" key="1">
    <source>
        <dbReference type="ARBA" id="ARBA00004370"/>
    </source>
</evidence>
<evidence type="ECO:0000256" key="5">
    <source>
        <dbReference type="ARBA" id="ARBA00022473"/>
    </source>
</evidence>
<evidence type="ECO:0000256" key="13">
    <source>
        <dbReference type="PROSITE-ProRule" id="PRU00124"/>
    </source>
</evidence>
<dbReference type="InterPro" id="IPR002172">
    <property type="entry name" value="LDrepeatLR_classA_rpt"/>
</dbReference>
<proteinExistence type="inferred from homology"/>
<dbReference type="RefSeq" id="XP_042559635.1">
    <property type="nucleotide sequence ID" value="XM_042703701.1"/>
</dbReference>
<evidence type="ECO:0000256" key="14">
    <source>
        <dbReference type="SAM" id="MobiDB-lite"/>
    </source>
</evidence>
<dbReference type="PROSITE" id="PS00279">
    <property type="entry name" value="MACPF_1"/>
    <property type="match status" value="1"/>
</dbReference>
<feature type="region of interest" description="Disordered" evidence="14">
    <location>
        <begin position="1169"/>
        <end position="1195"/>
    </location>
</feature>
<dbReference type="PANTHER" id="PTHR45742:SF5">
    <property type="entry name" value="COMPLEMENT COMPONENT C8 BETA CHAIN"/>
    <property type="match status" value="1"/>
</dbReference>
<feature type="compositionally biased region" description="Low complexity" evidence="14">
    <location>
        <begin position="472"/>
        <end position="490"/>
    </location>
</feature>
<evidence type="ECO:0000256" key="11">
    <source>
        <dbReference type="ARBA" id="ARBA00023136"/>
    </source>
</evidence>
<dbReference type="PROSITE" id="PS51412">
    <property type="entry name" value="MACPF_2"/>
    <property type="match status" value="1"/>
</dbReference>
<dbReference type="InterPro" id="IPR048559">
    <property type="entry name" value="DAB1/2_SBM"/>
</dbReference>
<dbReference type="InterPro" id="IPR020863">
    <property type="entry name" value="MACPF_CS"/>
</dbReference>
<keyword evidence="5" id="KW-0217">Developmental protein</keyword>
<dbReference type="Pfam" id="PF01823">
    <property type="entry name" value="MACPF"/>
    <property type="match status" value="1"/>
</dbReference>
<evidence type="ECO:0000259" key="16">
    <source>
        <dbReference type="PROSITE" id="PS51412"/>
    </source>
</evidence>
<dbReference type="PROSITE" id="PS50068">
    <property type="entry name" value="LDLRA_2"/>
    <property type="match status" value="1"/>
</dbReference>
<dbReference type="Pfam" id="PF21195">
    <property type="entry name" value="EGF_C8A_B_C6"/>
    <property type="match status" value="1"/>
</dbReference>
<reference evidence="18" key="1">
    <citation type="submission" date="2025-08" db="UniProtKB">
        <authorList>
            <consortium name="RefSeq"/>
        </authorList>
    </citation>
    <scope>IDENTIFICATION</scope>
</reference>
<comment type="caution">
    <text evidence="13">Lacks conserved residue(s) required for the propagation of feature annotation.</text>
</comment>
<dbReference type="PROSITE" id="PS01179">
    <property type="entry name" value="PID"/>
    <property type="match status" value="1"/>
</dbReference>
<keyword evidence="11" id="KW-0472">Membrane</keyword>
<keyword evidence="12 13" id="KW-1015">Disulfide bond</keyword>
<dbReference type="InterPro" id="IPR023415">
    <property type="entry name" value="LDLR_class-A_CS"/>
</dbReference>
<evidence type="ECO:0000313" key="17">
    <source>
        <dbReference type="Proteomes" id="UP000515152"/>
    </source>
</evidence>
<dbReference type="CDD" id="cd01215">
    <property type="entry name" value="PTB_Dab"/>
    <property type="match status" value="1"/>
</dbReference>